<feature type="region of interest" description="Disordered" evidence="5">
    <location>
        <begin position="1009"/>
        <end position="1030"/>
    </location>
</feature>
<evidence type="ECO:0000256" key="1">
    <source>
        <dbReference type="ARBA" id="ARBA00022473"/>
    </source>
</evidence>
<dbReference type="SUPFAM" id="SSF48403">
    <property type="entry name" value="Ankyrin repeat"/>
    <property type="match status" value="1"/>
</dbReference>
<feature type="compositionally biased region" description="Basic residues" evidence="5">
    <location>
        <begin position="641"/>
        <end position="650"/>
    </location>
</feature>
<dbReference type="Pfam" id="PF12796">
    <property type="entry name" value="Ank_2"/>
    <property type="match status" value="2"/>
</dbReference>
<feature type="compositionally biased region" description="Polar residues" evidence="5">
    <location>
        <begin position="713"/>
        <end position="730"/>
    </location>
</feature>
<dbReference type="InterPro" id="IPR002110">
    <property type="entry name" value="Ankyrin_rpt"/>
</dbReference>
<keyword evidence="1" id="KW-0217">Developmental protein</keyword>
<dbReference type="EMBL" id="CAXLJL010000290">
    <property type="protein sequence ID" value="CAL5136133.1"/>
    <property type="molecule type" value="Genomic_DNA"/>
</dbReference>
<reference evidence="7" key="1">
    <citation type="submission" date="2024-06" db="EMBL/GenBank/DDBJ databases">
        <authorList>
            <person name="Liu X."/>
            <person name="Lenzi L."/>
            <person name="Haldenby T S."/>
            <person name="Uol C."/>
        </authorList>
    </citation>
    <scope>NUCLEOTIDE SEQUENCE</scope>
</reference>
<dbReference type="AlphaFoldDB" id="A0AAV2TFG3"/>
<dbReference type="SMART" id="SM00248">
    <property type="entry name" value="ANK"/>
    <property type="match status" value="4"/>
</dbReference>
<dbReference type="InterPro" id="IPR031775">
    <property type="entry name" value="PRKG1_interact"/>
</dbReference>
<feature type="compositionally biased region" description="Low complexity" evidence="5">
    <location>
        <begin position="387"/>
        <end position="401"/>
    </location>
</feature>
<proteinExistence type="inferred from homology"/>
<evidence type="ECO:0000256" key="2">
    <source>
        <dbReference type="ARBA" id="ARBA00022737"/>
    </source>
</evidence>
<keyword evidence="4" id="KW-0040">ANK repeat</keyword>
<feature type="repeat" description="ANK" evidence="4">
    <location>
        <begin position="76"/>
        <end position="108"/>
    </location>
</feature>
<feature type="compositionally biased region" description="Basic and acidic residues" evidence="5">
    <location>
        <begin position="831"/>
        <end position="842"/>
    </location>
</feature>
<feature type="compositionally biased region" description="Polar residues" evidence="5">
    <location>
        <begin position="1013"/>
        <end position="1024"/>
    </location>
</feature>
<dbReference type="GO" id="GO:0019208">
    <property type="term" value="F:phosphatase regulator activity"/>
    <property type="evidence" value="ECO:0007669"/>
    <property type="project" value="TreeGrafter"/>
</dbReference>
<dbReference type="GO" id="GO:0019901">
    <property type="term" value="F:protein kinase binding"/>
    <property type="evidence" value="ECO:0007669"/>
    <property type="project" value="InterPro"/>
</dbReference>
<feature type="compositionally biased region" description="Polar residues" evidence="5">
    <location>
        <begin position="738"/>
        <end position="758"/>
    </location>
</feature>
<gene>
    <name evidence="7" type="ORF">CDAUBV1_LOCUS10215</name>
</gene>
<feature type="compositionally biased region" description="Polar residues" evidence="5">
    <location>
        <begin position="669"/>
        <end position="682"/>
    </location>
</feature>
<feature type="region of interest" description="Disordered" evidence="5">
    <location>
        <begin position="628"/>
        <end position="819"/>
    </location>
</feature>
<feature type="compositionally biased region" description="Basic and acidic residues" evidence="5">
    <location>
        <begin position="313"/>
        <end position="330"/>
    </location>
</feature>
<feature type="region of interest" description="Disordered" evidence="5">
    <location>
        <begin position="376"/>
        <end position="573"/>
    </location>
</feature>
<feature type="domain" description="cGMP-dependent protein kinase interacting" evidence="6">
    <location>
        <begin position="969"/>
        <end position="1069"/>
    </location>
</feature>
<protein>
    <recommendedName>
        <fullName evidence="6">cGMP-dependent protein kinase interacting domain-containing protein</fullName>
    </recommendedName>
</protein>
<evidence type="ECO:0000256" key="4">
    <source>
        <dbReference type="PROSITE-ProRule" id="PRU00023"/>
    </source>
</evidence>
<feature type="region of interest" description="Disordered" evidence="5">
    <location>
        <begin position="831"/>
        <end position="882"/>
    </location>
</feature>
<evidence type="ECO:0000313" key="7">
    <source>
        <dbReference type="EMBL" id="CAL5136133.1"/>
    </source>
</evidence>
<comment type="similarity">
    <text evidence="3">Belongs to the NRARP family.</text>
</comment>
<evidence type="ECO:0000256" key="3">
    <source>
        <dbReference type="ARBA" id="ARBA00038386"/>
    </source>
</evidence>
<evidence type="ECO:0000259" key="6">
    <source>
        <dbReference type="Pfam" id="PF15898"/>
    </source>
</evidence>
<evidence type="ECO:0000256" key="5">
    <source>
        <dbReference type="SAM" id="MobiDB-lite"/>
    </source>
</evidence>
<evidence type="ECO:0000313" key="8">
    <source>
        <dbReference type="Proteomes" id="UP001497525"/>
    </source>
</evidence>
<feature type="compositionally biased region" description="Polar residues" evidence="5">
    <location>
        <begin position="845"/>
        <end position="875"/>
    </location>
</feature>
<comment type="caution">
    <text evidence="7">The sequence shown here is derived from an EMBL/GenBank/DDBJ whole genome shotgun (WGS) entry which is preliminary data.</text>
</comment>
<dbReference type="GO" id="GO:0004857">
    <property type="term" value="F:enzyme inhibitor activity"/>
    <property type="evidence" value="ECO:0007669"/>
    <property type="project" value="TreeGrafter"/>
</dbReference>
<dbReference type="Gene3D" id="1.25.40.20">
    <property type="entry name" value="Ankyrin repeat-containing domain"/>
    <property type="match status" value="2"/>
</dbReference>
<dbReference type="PANTHER" id="PTHR24179:SF21">
    <property type="entry name" value="MYOSIN BINDING SUBUNIT, ISOFORM O"/>
    <property type="match status" value="1"/>
</dbReference>
<dbReference type="Proteomes" id="UP001497525">
    <property type="component" value="Unassembled WGS sequence"/>
</dbReference>
<feature type="compositionally biased region" description="Polar residues" evidence="5">
    <location>
        <begin position="787"/>
        <end position="810"/>
    </location>
</feature>
<feature type="compositionally biased region" description="Polar residues" evidence="5">
    <location>
        <begin position="332"/>
        <end position="342"/>
    </location>
</feature>
<feature type="compositionally biased region" description="Polar residues" evidence="5">
    <location>
        <begin position="454"/>
        <end position="469"/>
    </location>
</feature>
<dbReference type="InterPro" id="IPR051226">
    <property type="entry name" value="PP1_Regulatory_Subunit"/>
</dbReference>
<dbReference type="Gene3D" id="6.10.140.390">
    <property type="match status" value="1"/>
</dbReference>
<feature type="repeat" description="ANK" evidence="4">
    <location>
        <begin position="109"/>
        <end position="141"/>
    </location>
</feature>
<feature type="repeat" description="ANK" evidence="4">
    <location>
        <begin position="236"/>
        <end position="268"/>
    </location>
</feature>
<feature type="compositionally biased region" description="Basic and acidic residues" evidence="5">
    <location>
        <begin position="482"/>
        <end position="493"/>
    </location>
</feature>
<organism evidence="7 8">
    <name type="scientific">Calicophoron daubneyi</name>
    <name type="common">Rumen fluke</name>
    <name type="synonym">Paramphistomum daubneyi</name>
    <dbReference type="NCBI Taxonomy" id="300641"/>
    <lineage>
        <taxon>Eukaryota</taxon>
        <taxon>Metazoa</taxon>
        <taxon>Spiralia</taxon>
        <taxon>Lophotrochozoa</taxon>
        <taxon>Platyhelminthes</taxon>
        <taxon>Trematoda</taxon>
        <taxon>Digenea</taxon>
        <taxon>Plagiorchiida</taxon>
        <taxon>Pronocephalata</taxon>
        <taxon>Paramphistomoidea</taxon>
        <taxon>Paramphistomidae</taxon>
        <taxon>Calicophoron</taxon>
    </lineage>
</organism>
<dbReference type="PROSITE" id="PS50088">
    <property type="entry name" value="ANK_REPEAT"/>
    <property type="match status" value="4"/>
</dbReference>
<dbReference type="GO" id="GO:0005737">
    <property type="term" value="C:cytoplasm"/>
    <property type="evidence" value="ECO:0007669"/>
    <property type="project" value="TreeGrafter"/>
</dbReference>
<name>A0AAV2TFG3_CALDB</name>
<dbReference type="Pfam" id="PF15898">
    <property type="entry name" value="PRKG1_interact"/>
    <property type="match status" value="1"/>
</dbReference>
<feature type="region of interest" description="Disordered" evidence="5">
    <location>
        <begin position="310"/>
        <end position="342"/>
    </location>
</feature>
<accession>A0AAV2TFG3</accession>
<keyword evidence="2" id="KW-0677">Repeat</keyword>
<dbReference type="PROSITE" id="PS50297">
    <property type="entry name" value="ANK_REP_REGION"/>
    <property type="match status" value="4"/>
</dbReference>
<dbReference type="PANTHER" id="PTHR24179">
    <property type="entry name" value="PROTEIN PHOSPHATASE 1 REGULATORY SUBUNIT 12"/>
    <property type="match status" value="1"/>
</dbReference>
<feature type="compositionally biased region" description="Low complexity" evidence="5">
    <location>
        <begin position="683"/>
        <end position="706"/>
    </location>
</feature>
<dbReference type="CDD" id="cd21930">
    <property type="entry name" value="IPD_PPP1R12"/>
    <property type="match status" value="1"/>
</dbReference>
<sequence>MYPARLPDAAAREQKMKQLKEWVGSEFEKSSSDYHPPEKIKFPLGVALIAACYADDRDEFERILGLGIDINTRNLDGMTCAHQCCISEDYDFLKFLIEKGADVNIQDNEGWTPLHAAASVGSEELVRLLLDNGADLSLVSCESELPVDVSKNPRITELLTNTMRERGIDPVKARQTEEQAMLRDAERWLSTGRYEPIIDPRTGATPLHVAACKDYITVLEVLLKIPAIDIDSPDVDGWTPLHAAAHWNREASARLLAQAGASFDLYTYANQSVFDVADRQIVLLLRQLRDRQRAEKKAAAAAIATSKAGAEITKSEAMKRTHSPEAEVAKSNEVNDTATDAEISTTVKKPALELEVSSAAAAGDAHAPVDQVTSTAEIVEQSEESSTESSSSSSSSASSSPVPSPPASPVPLKHSHAHHPSIPSTVTPLSKTLLISKDEVPVVSKPTAPVVIASNETPSSPDSTESVTSAEVHVPNSELPSSEDKHISKEITIKRSGMVELVHEEEQPRSENSSEEREPSPVANHVHPKKSEQLPSSSKEDREGSPSPAVATICNEDRERPPPSLATLKPSFVNPARIVKILDNTAPPSSVAQQSAADTAFCRRIRRSPSPQVSDDYQSGRRISFVMAPTKSGEAETQRSVKARYVRSTRRSTQGVSSEEVEEAKKLMNKNNSAAVSAQSPGSTPLSSCPEESEPSSTTSSLGPTLDRPTVRITRSTNRSLYTKSLQNSSDLHEDNLDSVSTPSPLTSKENSVTSSKPYTGYMKECAENADGAPPVRRPAVKPNDAADSTTEPNVNNASDVRISSQQSPVAHQRSTKDRLVEATATLEKMLAENRNRTKTKDANPPTSDMGTIGSSKPVSQLGSSLQHTKNNTTKGVIPRPSSRFLHLNEPQVQNHRDYAPESADWNKCPVTRSATVIETASHPQTNLSSAPLSGRYKPDLIMSRSNGLAAETRSALRERTVVHQEPVDYRRLYEEEKAEKERLVKELEKINREKATLRMQLARLIGEHSSRDSTASGSNFDSQGKQELHDRLLYHEDQLKELNRLKEENAKMKEENGALIRVISKLSRPS</sequence>
<dbReference type="InterPro" id="IPR036770">
    <property type="entry name" value="Ankyrin_rpt-contain_sf"/>
</dbReference>
<feature type="repeat" description="ANK" evidence="4">
    <location>
        <begin position="202"/>
        <end position="224"/>
    </location>
</feature>
<feature type="compositionally biased region" description="Basic and acidic residues" evidence="5">
    <location>
        <begin position="501"/>
        <end position="519"/>
    </location>
</feature>